<evidence type="ECO:0000256" key="7">
    <source>
        <dbReference type="ARBA" id="ARBA00022840"/>
    </source>
</evidence>
<evidence type="ECO:0000313" key="16">
    <source>
        <dbReference type="EMBL" id="SFA73759.1"/>
    </source>
</evidence>
<dbReference type="InterPro" id="IPR027417">
    <property type="entry name" value="P-loop_NTPase"/>
</dbReference>
<dbReference type="Pfam" id="PF05362">
    <property type="entry name" value="Lon_C"/>
    <property type="match status" value="1"/>
</dbReference>
<dbReference type="CDD" id="cd19500">
    <property type="entry name" value="RecA-like_Lon"/>
    <property type="match status" value="1"/>
</dbReference>
<dbReference type="GO" id="GO:0016887">
    <property type="term" value="F:ATP hydrolysis activity"/>
    <property type="evidence" value="ECO:0007669"/>
    <property type="project" value="UniProtKB-UniRule"/>
</dbReference>
<feature type="domain" description="Lon N-terminal" evidence="15">
    <location>
        <begin position="7"/>
        <end position="200"/>
    </location>
</feature>
<dbReference type="PANTHER" id="PTHR10046">
    <property type="entry name" value="ATP DEPENDENT LON PROTEASE FAMILY MEMBER"/>
    <property type="match status" value="1"/>
</dbReference>
<proteinExistence type="evidence at transcript level"/>
<protein>
    <recommendedName>
        <fullName evidence="9">Lon protease</fullName>
        <ecNumber evidence="9">3.4.21.53</ecNumber>
    </recommendedName>
    <alternativeName>
        <fullName evidence="9">ATP-dependent protease La</fullName>
    </alternativeName>
</protein>
<dbReference type="Pfam" id="PF22667">
    <property type="entry name" value="Lon_lid"/>
    <property type="match status" value="1"/>
</dbReference>
<dbReference type="NCBIfam" id="NF008053">
    <property type="entry name" value="PRK10787.1"/>
    <property type="match status" value="1"/>
</dbReference>
<dbReference type="GO" id="GO:0004176">
    <property type="term" value="F:ATP-dependent peptidase activity"/>
    <property type="evidence" value="ECO:0007669"/>
    <property type="project" value="UniProtKB-UniRule"/>
</dbReference>
<dbReference type="InterPro" id="IPR003959">
    <property type="entry name" value="ATPase_AAA_core"/>
</dbReference>
<comment type="subcellular location">
    <subcellularLocation>
        <location evidence="1 9">Cytoplasm</location>
    </subcellularLocation>
</comment>
<dbReference type="GO" id="GO:0006515">
    <property type="term" value="P:protein quality control for misfolded or incompletely synthesized proteins"/>
    <property type="evidence" value="ECO:0007669"/>
    <property type="project" value="UniProtKB-UniRule"/>
</dbReference>
<feature type="domain" description="Lon proteolytic" evidence="14">
    <location>
        <begin position="586"/>
        <end position="767"/>
    </location>
</feature>
<comment type="similarity">
    <text evidence="9 12 13">Belongs to the peptidase S16 family.</text>
</comment>
<dbReference type="Gene3D" id="1.10.8.60">
    <property type="match status" value="1"/>
</dbReference>
<dbReference type="EC" id="3.4.21.53" evidence="9"/>
<dbReference type="InterPro" id="IPR003111">
    <property type="entry name" value="Lon_prtase_N"/>
</dbReference>
<dbReference type="InterPro" id="IPR014721">
    <property type="entry name" value="Ribsml_uS5_D2-typ_fold_subgr"/>
</dbReference>
<keyword evidence="7 9" id="KW-0067">ATP-binding</keyword>
<gene>
    <name evidence="9" type="primary">lon</name>
    <name evidence="16" type="ORF">SAMN05216587_101469</name>
</gene>
<evidence type="ECO:0000256" key="6">
    <source>
        <dbReference type="ARBA" id="ARBA00022825"/>
    </source>
</evidence>
<dbReference type="Gene3D" id="2.30.130.40">
    <property type="entry name" value="LON domain-like"/>
    <property type="match status" value="1"/>
</dbReference>
<dbReference type="InterPro" id="IPR020568">
    <property type="entry name" value="Ribosomal_Su5_D2-typ_SF"/>
</dbReference>
<evidence type="ECO:0000256" key="4">
    <source>
        <dbReference type="ARBA" id="ARBA00022741"/>
    </source>
</evidence>
<dbReference type="Gene3D" id="3.40.50.300">
    <property type="entry name" value="P-loop containing nucleotide triphosphate hydrolases"/>
    <property type="match status" value="1"/>
</dbReference>
<accession>A0A1I0VBH6</accession>
<evidence type="ECO:0000256" key="9">
    <source>
        <dbReference type="HAMAP-Rule" id="MF_01973"/>
    </source>
</evidence>
<dbReference type="Pfam" id="PF02190">
    <property type="entry name" value="LON_substr_bdg"/>
    <property type="match status" value="1"/>
</dbReference>
<dbReference type="Proteomes" id="UP000183843">
    <property type="component" value="Unassembled WGS sequence"/>
</dbReference>
<dbReference type="PIRSF" id="PIRSF001174">
    <property type="entry name" value="Lon_proteas"/>
    <property type="match status" value="1"/>
</dbReference>
<dbReference type="NCBIfam" id="TIGR00763">
    <property type="entry name" value="lon"/>
    <property type="match status" value="1"/>
</dbReference>
<comment type="catalytic activity">
    <reaction evidence="9 12">
        <text>Hydrolysis of proteins in presence of ATP.</text>
        <dbReference type="EC" id="3.4.21.53"/>
    </reaction>
</comment>
<evidence type="ECO:0000256" key="2">
    <source>
        <dbReference type="ARBA" id="ARBA00022490"/>
    </source>
</evidence>
<dbReference type="SMART" id="SM00464">
    <property type="entry name" value="LON"/>
    <property type="match status" value="1"/>
</dbReference>
<dbReference type="PROSITE" id="PS51787">
    <property type="entry name" value="LON_N"/>
    <property type="match status" value="1"/>
</dbReference>
<dbReference type="PRINTS" id="PR00830">
    <property type="entry name" value="ENDOLAPTASE"/>
</dbReference>
<dbReference type="InterPro" id="IPR003593">
    <property type="entry name" value="AAA+_ATPase"/>
</dbReference>
<dbReference type="Gene3D" id="1.20.58.1480">
    <property type="match status" value="1"/>
</dbReference>
<dbReference type="FunFam" id="3.40.50.300:FF:000382">
    <property type="entry name" value="Lon protease homolog 2, peroxisomal"/>
    <property type="match status" value="1"/>
</dbReference>
<evidence type="ECO:0000256" key="12">
    <source>
        <dbReference type="PROSITE-ProRule" id="PRU01122"/>
    </source>
</evidence>
<reference evidence="16 17" key="1">
    <citation type="submission" date="2016-10" db="EMBL/GenBank/DDBJ databases">
        <authorList>
            <person name="de Groot N.N."/>
        </authorList>
    </citation>
    <scope>NUCLEOTIDE SEQUENCE [LARGE SCALE GENOMIC DNA]</scope>
    <source>
        <strain evidence="16 17">L14</strain>
    </source>
</reference>
<dbReference type="GO" id="GO:0043565">
    <property type="term" value="F:sequence-specific DNA binding"/>
    <property type="evidence" value="ECO:0007669"/>
    <property type="project" value="UniProtKB-UniRule"/>
</dbReference>
<evidence type="ECO:0000256" key="3">
    <source>
        <dbReference type="ARBA" id="ARBA00022670"/>
    </source>
</evidence>
<dbReference type="EMBL" id="FOJX01000001">
    <property type="protein sequence ID" value="SFA73759.1"/>
    <property type="molecule type" value="Genomic_DNA"/>
</dbReference>
<keyword evidence="3 9" id="KW-0645">Protease</keyword>
<dbReference type="InterPro" id="IPR004815">
    <property type="entry name" value="Lon_bac/euk-typ"/>
</dbReference>
<dbReference type="AlphaFoldDB" id="A0A1I0VBH6"/>
<evidence type="ECO:0000256" key="1">
    <source>
        <dbReference type="ARBA" id="ARBA00004496"/>
    </source>
</evidence>
<name>A0A1I0VBH6_SELRU</name>
<dbReference type="SMART" id="SM00382">
    <property type="entry name" value="AAA"/>
    <property type="match status" value="1"/>
</dbReference>
<dbReference type="SUPFAM" id="SSF52540">
    <property type="entry name" value="P-loop containing nucleoside triphosphate hydrolases"/>
    <property type="match status" value="1"/>
</dbReference>
<keyword evidence="2 9" id="KW-0963">Cytoplasm</keyword>
<dbReference type="GO" id="GO:0004252">
    <property type="term" value="F:serine-type endopeptidase activity"/>
    <property type="evidence" value="ECO:0007669"/>
    <property type="project" value="UniProtKB-UniRule"/>
</dbReference>
<evidence type="ECO:0000259" key="15">
    <source>
        <dbReference type="PROSITE" id="PS51787"/>
    </source>
</evidence>
<dbReference type="InterPro" id="IPR046336">
    <property type="entry name" value="Lon_prtase_N_sf"/>
</dbReference>
<dbReference type="GO" id="GO:0034605">
    <property type="term" value="P:cellular response to heat"/>
    <property type="evidence" value="ECO:0007669"/>
    <property type="project" value="UniProtKB-UniRule"/>
</dbReference>
<evidence type="ECO:0000256" key="13">
    <source>
        <dbReference type="RuleBase" id="RU000591"/>
    </source>
</evidence>
<comment type="subunit">
    <text evidence="9">Homohexamer. Organized in a ring with a central cavity.</text>
</comment>
<dbReference type="GO" id="GO:0005737">
    <property type="term" value="C:cytoplasm"/>
    <property type="evidence" value="ECO:0007669"/>
    <property type="project" value="UniProtKB-SubCell"/>
</dbReference>
<dbReference type="InterPro" id="IPR054594">
    <property type="entry name" value="Lon_lid"/>
</dbReference>
<evidence type="ECO:0000256" key="10">
    <source>
        <dbReference type="PIRSR" id="PIRSR001174-1"/>
    </source>
</evidence>
<evidence type="ECO:0000256" key="11">
    <source>
        <dbReference type="PIRSR" id="PIRSR001174-2"/>
    </source>
</evidence>
<dbReference type="RefSeq" id="WP_074812365.1">
    <property type="nucleotide sequence ID" value="NZ_FOJX01000001.1"/>
</dbReference>
<keyword evidence="4 9" id="KW-0547">Nucleotide-binding</keyword>
<dbReference type="Pfam" id="PF00004">
    <property type="entry name" value="AAA"/>
    <property type="match status" value="1"/>
</dbReference>
<dbReference type="InterPro" id="IPR027543">
    <property type="entry name" value="Lon_bac"/>
</dbReference>
<dbReference type="InterPro" id="IPR015947">
    <property type="entry name" value="PUA-like_sf"/>
</dbReference>
<evidence type="ECO:0000256" key="5">
    <source>
        <dbReference type="ARBA" id="ARBA00022801"/>
    </source>
</evidence>
<organism evidence="16 17">
    <name type="scientific">Selenomonas ruminantium</name>
    <dbReference type="NCBI Taxonomy" id="971"/>
    <lineage>
        <taxon>Bacteria</taxon>
        <taxon>Bacillati</taxon>
        <taxon>Bacillota</taxon>
        <taxon>Negativicutes</taxon>
        <taxon>Selenomonadales</taxon>
        <taxon>Selenomonadaceae</taxon>
        <taxon>Selenomonas</taxon>
    </lineage>
</organism>
<dbReference type="InterPro" id="IPR027065">
    <property type="entry name" value="Lon_Prtase"/>
</dbReference>
<dbReference type="Gene3D" id="1.20.5.5270">
    <property type="match status" value="1"/>
</dbReference>
<dbReference type="HAMAP" id="MF_01973">
    <property type="entry name" value="lon_bact"/>
    <property type="match status" value="1"/>
</dbReference>
<dbReference type="SUPFAM" id="SSF88697">
    <property type="entry name" value="PUA domain-like"/>
    <property type="match status" value="1"/>
</dbReference>
<sequence>MAELRTLPLLPLRGMVVFPYMMIHLDVARARSMAAIEEAMVENREIILTAQTDAEQEEFAFKDLYPVGAVAEIRQVIKLPGDTVRVLVEGKRRAVIHEFHAEENYDTATVEEFTDKIDTSMNMEALNRAVVHQFEEWVRLSKKIPPETLVSVAIIDDAGRLADLIASHLNLKVETRQELLAAIDVKERLEKLYAVLTREMEILQMEHKIGKQVRKQMDKIQKDYYLREQIKAIRQELGDSNKGEIDEARKKLNEGNYPDEVKKAVEKELNRLESLSNMHAETGVIRNYVDCLLELPWNEESEDTVDIAAAKKILDEDHYGLTKVKDRILDYLAVHKLAKDKSAPILCLVGPPGVGKTSLATSVARATGREFVRASLGGVRDEAEIRGHRRTYVGAMPGRIIEGIRKVGKKNPVFLLDEVDKLSGDYHGDPSAALLEVLDPAQNSTFSDHFVDLPFDLSKVFWIVTANNLGNIPRPLRDRMEIIQLSSYTEVEKLEIAKRYLVARQRTQNGLKAKDISFGAGVLQKIISDYTRESGVRELEREIGSVCRKAARKIVEGEEAPIKVTKKNLTDFLGKVKFQDTKANKKPQVGVVTGMAWTEVGGTILPTEVTVLKGKGKLILTGQIGDVMQESAQAGLTYVRSRSDKLKLADDFYEKEDIHIHLPEGAIPKDGPSAGITMATGMISALTGRKVRSDVAMTGEITLRGNVLPIGGLKEKVLAAYREGMKTIVLPKDNEKDIEDIPETVREKLEFRPVESMDEVLKIALLK</sequence>
<keyword evidence="5 9" id="KW-0378">Hydrolase</keyword>
<evidence type="ECO:0000313" key="17">
    <source>
        <dbReference type="Proteomes" id="UP000183843"/>
    </source>
</evidence>
<feature type="active site" evidence="9 10">
    <location>
        <position position="673"/>
    </location>
</feature>
<dbReference type="GO" id="GO:0005524">
    <property type="term" value="F:ATP binding"/>
    <property type="evidence" value="ECO:0007669"/>
    <property type="project" value="UniProtKB-UniRule"/>
</dbReference>
<comment type="function">
    <text evidence="9">ATP-dependent serine protease that mediates the selective degradation of mutant and abnormal proteins as well as certain short-lived regulatory proteins. Required for cellular homeostasis and for survival from DNA damage and developmental changes induced by stress. Degrades polypeptides processively to yield small peptide fragments that are 5 to 10 amino acids long. Binds to DNA in a double-stranded, site-specific manner.</text>
</comment>
<evidence type="ECO:0000256" key="8">
    <source>
        <dbReference type="ARBA" id="ARBA00023016"/>
    </source>
</evidence>
<dbReference type="PROSITE" id="PS01046">
    <property type="entry name" value="LON_SER"/>
    <property type="match status" value="1"/>
</dbReference>
<dbReference type="Gene3D" id="3.30.230.10">
    <property type="match status" value="1"/>
</dbReference>
<feature type="active site" evidence="9 10">
    <location>
        <position position="716"/>
    </location>
</feature>
<keyword evidence="8 9" id="KW-0346">Stress response</keyword>
<keyword evidence="6 9" id="KW-0720">Serine protease</keyword>
<dbReference type="InterPro" id="IPR008269">
    <property type="entry name" value="Lon_proteolytic"/>
</dbReference>
<feature type="binding site" evidence="9 11">
    <location>
        <begin position="350"/>
        <end position="357"/>
    </location>
    <ligand>
        <name>ATP</name>
        <dbReference type="ChEBI" id="CHEBI:30616"/>
    </ligand>
</feature>
<dbReference type="InterPro" id="IPR008268">
    <property type="entry name" value="Peptidase_S16_AS"/>
</dbReference>
<evidence type="ECO:0000259" key="14">
    <source>
        <dbReference type="PROSITE" id="PS51786"/>
    </source>
</evidence>
<dbReference type="PROSITE" id="PS51786">
    <property type="entry name" value="LON_PROTEOLYTIC"/>
    <property type="match status" value="1"/>
</dbReference>
<comment type="induction">
    <text evidence="9">By heat shock.</text>
</comment>
<dbReference type="SUPFAM" id="SSF54211">
    <property type="entry name" value="Ribosomal protein S5 domain 2-like"/>
    <property type="match status" value="1"/>
</dbReference>